<name>A0A1M6JWZ7_MALRU</name>
<dbReference type="RefSeq" id="WP_072909118.1">
    <property type="nucleotide sequence ID" value="NZ_FQZT01000009.1"/>
</dbReference>
<accession>A0A1M6JWZ7</accession>
<dbReference type="PANTHER" id="PTHR12126">
    <property type="entry name" value="NADH-UBIQUINONE OXIDOREDUCTASE 39 KDA SUBUNIT-RELATED"/>
    <property type="match status" value="1"/>
</dbReference>
<dbReference type="Pfam" id="PF13460">
    <property type="entry name" value="NAD_binding_10"/>
    <property type="match status" value="1"/>
</dbReference>
<feature type="domain" description="NAD(P)-binding" evidence="1">
    <location>
        <begin position="7"/>
        <end position="148"/>
    </location>
</feature>
<dbReference type="Proteomes" id="UP000184171">
    <property type="component" value="Unassembled WGS sequence"/>
</dbReference>
<dbReference type="InterPro" id="IPR051207">
    <property type="entry name" value="ComplexI_NDUFA9_subunit"/>
</dbReference>
<sequence length="295" mass="32714">MKVFLTGGTGFVGQEVQRQLLQKGHQVRLLCHSQKQTAENPDVEIIQGDTTLAESLQAALQGCDVVINLVGIIREFPGRNITFERLHTETTRNLLHAAKVQGVSRFLQMSANGTRSDAITGYHKTKWAAEQLVRESGLDWTIFRPSLIFGKDDMFVNMLAGLIRKLPVVPVMGDGKYRLQPVAVTDVAAGFVNALDTPETSGKTYHCGGPEAYSYNQILDLIGATLGKKSVCKIHQPLLLMKPVVSVMQSLPQFPMTSDQLQMLLEENICDPAEWQKDLQLELTDFKEGISQYLT</sequence>
<reference evidence="2 3" key="1">
    <citation type="submission" date="2016-11" db="EMBL/GenBank/DDBJ databases">
        <authorList>
            <person name="Jaros S."/>
            <person name="Januszkiewicz K."/>
            <person name="Wedrychowicz H."/>
        </authorList>
    </citation>
    <scope>NUCLEOTIDE SEQUENCE [LARGE SCALE GENOMIC DNA]</scope>
    <source>
        <strain evidence="2 3">DSM 5091</strain>
    </source>
</reference>
<dbReference type="AlphaFoldDB" id="A0A1M6JWZ7"/>
<dbReference type="CDD" id="cd05271">
    <property type="entry name" value="NDUFA9_like_SDR_a"/>
    <property type="match status" value="1"/>
</dbReference>
<dbReference type="EMBL" id="FQZT01000009">
    <property type="protein sequence ID" value="SHJ51214.1"/>
    <property type="molecule type" value="Genomic_DNA"/>
</dbReference>
<dbReference type="STRING" id="1122189.SAMN02745165_02549"/>
<gene>
    <name evidence="2" type="ORF">SAMN02745165_02549</name>
</gene>
<dbReference type="GO" id="GO:0044877">
    <property type="term" value="F:protein-containing complex binding"/>
    <property type="evidence" value="ECO:0007669"/>
    <property type="project" value="TreeGrafter"/>
</dbReference>
<evidence type="ECO:0000259" key="1">
    <source>
        <dbReference type="Pfam" id="PF13460"/>
    </source>
</evidence>
<evidence type="ECO:0000313" key="2">
    <source>
        <dbReference type="EMBL" id="SHJ51214.1"/>
    </source>
</evidence>
<dbReference type="InterPro" id="IPR036291">
    <property type="entry name" value="NAD(P)-bd_dom_sf"/>
</dbReference>
<dbReference type="OrthoDB" id="9804595at2"/>
<dbReference type="InterPro" id="IPR016040">
    <property type="entry name" value="NAD(P)-bd_dom"/>
</dbReference>
<dbReference type="PANTHER" id="PTHR12126:SF11">
    <property type="entry name" value="NADH DEHYDROGENASE [UBIQUINONE] 1 ALPHA SUBCOMPLEX SUBUNIT 9, MITOCHONDRIAL"/>
    <property type="match status" value="1"/>
</dbReference>
<dbReference type="SUPFAM" id="SSF51735">
    <property type="entry name" value="NAD(P)-binding Rossmann-fold domains"/>
    <property type="match status" value="1"/>
</dbReference>
<dbReference type="Gene3D" id="3.40.50.720">
    <property type="entry name" value="NAD(P)-binding Rossmann-like Domain"/>
    <property type="match status" value="1"/>
</dbReference>
<evidence type="ECO:0000313" key="3">
    <source>
        <dbReference type="Proteomes" id="UP000184171"/>
    </source>
</evidence>
<organism evidence="2 3">
    <name type="scientific">Malonomonas rubra DSM 5091</name>
    <dbReference type="NCBI Taxonomy" id="1122189"/>
    <lineage>
        <taxon>Bacteria</taxon>
        <taxon>Pseudomonadati</taxon>
        <taxon>Thermodesulfobacteriota</taxon>
        <taxon>Desulfuromonadia</taxon>
        <taxon>Desulfuromonadales</taxon>
        <taxon>Geopsychrobacteraceae</taxon>
        <taxon>Malonomonas</taxon>
    </lineage>
</organism>
<proteinExistence type="predicted"/>
<dbReference type="FunFam" id="3.40.50.720:FF:000702">
    <property type="entry name" value="NADH dehydrogenase (Ubiquinone)"/>
    <property type="match status" value="1"/>
</dbReference>
<protein>
    <submittedName>
        <fullName evidence="2">NADH dehydrogenase</fullName>
    </submittedName>
</protein>
<keyword evidence="3" id="KW-1185">Reference proteome</keyword>